<accession>A0A9D3ZES0</accession>
<dbReference type="EMBL" id="JAIQCV010000013">
    <property type="protein sequence ID" value="KAH1031117.1"/>
    <property type="molecule type" value="Genomic_DNA"/>
</dbReference>
<comment type="caution">
    <text evidence="1">The sequence shown here is derived from an EMBL/GenBank/DDBJ whole genome shotgun (WGS) entry which is preliminary data.</text>
</comment>
<evidence type="ECO:0000313" key="1">
    <source>
        <dbReference type="EMBL" id="KAH1031117.1"/>
    </source>
</evidence>
<organism evidence="1 2">
    <name type="scientific">Gossypium stocksii</name>
    <dbReference type="NCBI Taxonomy" id="47602"/>
    <lineage>
        <taxon>Eukaryota</taxon>
        <taxon>Viridiplantae</taxon>
        <taxon>Streptophyta</taxon>
        <taxon>Embryophyta</taxon>
        <taxon>Tracheophyta</taxon>
        <taxon>Spermatophyta</taxon>
        <taxon>Magnoliopsida</taxon>
        <taxon>eudicotyledons</taxon>
        <taxon>Gunneridae</taxon>
        <taxon>Pentapetalae</taxon>
        <taxon>rosids</taxon>
        <taxon>malvids</taxon>
        <taxon>Malvales</taxon>
        <taxon>Malvaceae</taxon>
        <taxon>Malvoideae</taxon>
        <taxon>Gossypium</taxon>
    </lineage>
</organism>
<name>A0A9D3ZES0_9ROSI</name>
<gene>
    <name evidence="1" type="ORF">J1N35_043291</name>
</gene>
<evidence type="ECO:0000313" key="2">
    <source>
        <dbReference type="Proteomes" id="UP000828251"/>
    </source>
</evidence>
<protein>
    <submittedName>
        <fullName evidence="1">Uncharacterized protein</fullName>
    </submittedName>
</protein>
<dbReference type="Proteomes" id="UP000828251">
    <property type="component" value="Unassembled WGS sequence"/>
</dbReference>
<sequence>MTTHSSFENNAMELYAPLGYIEEEEEERDANTNVTELSDSIQTVMKKWMPPNKKWIFHLMNLPLICT</sequence>
<reference evidence="1 2" key="1">
    <citation type="journal article" date="2021" name="Plant Biotechnol. J.">
        <title>Multi-omics assisted identification of the key and species-specific regulatory components of drought-tolerant mechanisms in Gossypium stocksii.</title>
        <authorList>
            <person name="Yu D."/>
            <person name="Ke L."/>
            <person name="Zhang D."/>
            <person name="Wu Y."/>
            <person name="Sun Y."/>
            <person name="Mei J."/>
            <person name="Sun J."/>
            <person name="Sun Y."/>
        </authorList>
    </citation>
    <scope>NUCLEOTIDE SEQUENCE [LARGE SCALE GENOMIC DNA]</scope>
    <source>
        <strain evidence="2">cv. E1</strain>
        <tissue evidence="1">Leaf</tissue>
    </source>
</reference>
<keyword evidence="2" id="KW-1185">Reference proteome</keyword>
<dbReference type="OrthoDB" id="10557873at2759"/>
<dbReference type="AlphaFoldDB" id="A0A9D3ZES0"/>
<proteinExistence type="predicted"/>